<dbReference type="InterPro" id="IPR016132">
    <property type="entry name" value="Phyto_chromo_attachment"/>
</dbReference>
<feature type="compositionally biased region" description="Low complexity" evidence="7">
    <location>
        <begin position="56"/>
        <end position="82"/>
    </location>
</feature>
<dbReference type="Pfam" id="PF01590">
    <property type="entry name" value="GAF"/>
    <property type="match status" value="2"/>
</dbReference>
<feature type="region of interest" description="Disordered" evidence="7">
    <location>
        <begin position="1"/>
        <end position="82"/>
    </location>
</feature>
<evidence type="ECO:0000256" key="4">
    <source>
        <dbReference type="ARBA" id="ARBA00022553"/>
    </source>
</evidence>
<keyword evidence="6" id="KW-0902">Two-component regulatory system</keyword>
<dbReference type="KEGG" id="theu:HPC62_21755"/>
<evidence type="ECO:0000256" key="3">
    <source>
        <dbReference type="ARBA" id="ARBA00012438"/>
    </source>
</evidence>
<dbReference type="InterPro" id="IPR003661">
    <property type="entry name" value="HisK_dim/P_dom"/>
</dbReference>
<dbReference type="Gene3D" id="1.10.287.130">
    <property type="match status" value="1"/>
</dbReference>
<dbReference type="InterPro" id="IPR035965">
    <property type="entry name" value="PAS-like_dom_sf"/>
</dbReference>
<evidence type="ECO:0000313" key="12">
    <source>
        <dbReference type="Proteomes" id="UP000505210"/>
    </source>
</evidence>
<dbReference type="SUPFAM" id="SSF55785">
    <property type="entry name" value="PYP-like sensor domain (PAS domain)"/>
    <property type="match status" value="1"/>
</dbReference>
<evidence type="ECO:0000259" key="9">
    <source>
        <dbReference type="PROSITE" id="PS50109"/>
    </source>
</evidence>
<dbReference type="Gene3D" id="3.30.450.40">
    <property type="match status" value="2"/>
</dbReference>
<dbReference type="InterPro" id="IPR036890">
    <property type="entry name" value="HATPase_C_sf"/>
</dbReference>
<accession>A0A6M8BE76</accession>
<dbReference type="SMART" id="SM00086">
    <property type="entry name" value="PAC"/>
    <property type="match status" value="1"/>
</dbReference>
<dbReference type="InterPro" id="IPR005467">
    <property type="entry name" value="His_kinase_dom"/>
</dbReference>
<feature type="compositionally biased region" description="Polar residues" evidence="7">
    <location>
        <begin position="10"/>
        <end position="24"/>
    </location>
</feature>
<dbReference type="InterPro" id="IPR001610">
    <property type="entry name" value="PAC"/>
</dbReference>
<dbReference type="SUPFAM" id="SSF47384">
    <property type="entry name" value="Homodimeric domain of signal transducing histidine kinase"/>
    <property type="match status" value="1"/>
</dbReference>
<dbReference type="Gene3D" id="3.30.450.20">
    <property type="entry name" value="PAS domain"/>
    <property type="match status" value="1"/>
</dbReference>
<dbReference type="CDD" id="cd00082">
    <property type="entry name" value="HisKA"/>
    <property type="match status" value="1"/>
</dbReference>
<evidence type="ECO:0000313" key="11">
    <source>
        <dbReference type="EMBL" id="QKD84462.1"/>
    </source>
</evidence>
<evidence type="ECO:0000256" key="2">
    <source>
        <dbReference type="ARBA" id="ARBA00006402"/>
    </source>
</evidence>
<dbReference type="InterPro" id="IPR004358">
    <property type="entry name" value="Sig_transdc_His_kin-like_C"/>
</dbReference>
<dbReference type="Proteomes" id="UP000505210">
    <property type="component" value="Chromosome"/>
</dbReference>
<dbReference type="Pfam" id="PF00512">
    <property type="entry name" value="HisKA"/>
    <property type="match status" value="1"/>
</dbReference>
<dbReference type="PANTHER" id="PTHR43547">
    <property type="entry name" value="TWO-COMPONENT HISTIDINE KINASE"/>
    <property type="match status" value="1"/>
</dbReference>
<evidence type="ECO:0000256" key="7">
    <source>
        <dbReference type="SAM" id="MobiDB-lite"/>
    </source>
</evidence>
<dbReference type="Pfam" id="PF02518">
    <property type="entry name" value="HATPase_c"/>
    <property type="match status" value="1"/>
</dbReference>
<dbReference type="InterPro" id="IPR029016">
    <property type="entry name" value="GAF-like_dom_sf"/>
</dbReference>
<dbReference type="PANTHER" id="PTHR43547:SF2">
    <property type="entry name" value="HYBRID SIGNAL TRANSDUCTION HISTIDINE KINASE C"/>
    <property type="match status" value="1"/>
</dbReference>
<gene>
    <name evidence="11" type="ORF">HPC62_21755</name>
</gene>
<evidence type="ECO:0000259" key="8">
    <source>
        <dbReference type="PROSITE" id="PS50046"/>
    </source>
</evidence>
<reference evidence="11 12" key="1">
    <citation type="submission" date="2020-05" db="EMBL/GenBank/DDBJ databases">
        <title>Complete genome sequence of of a novel Thermoleptolyngbya strain isolated from hot springs of Ganzi, Sichuan China.</title>
        <authorList>
            <person name="Tang J."/>
            <person name="Daroch M."/>
            <person name="Li L."/>
            <person name="Waleron K."/>
            <person name="Waleron M."/>
            <person name="Waleron M."/>
        </authorList>
    </citation>
    <scope>NUCLEOTIDE SEQUENCE [LARGE SCALE GENOMIC DNA]</scope>
    <source>
        <strain evidence="11 12">PKUAC-SCTA183</strain>
    </source>
</reference>
<dbReference type="PRINTS" id="PR00344">
    <property type="entry name" value="BCTRLSENSOR"/>
</dbReference>
<dbReference type="GO" id="GO:0000155">
    <property type="term" value="F:phosphorelay sensor kinase activity"/>
    <property type="evidence" value="ECO:0007669"/>
    <property type="project" value="InterPro"/>
</dbReference>
<protein>
    <recommendedName>
        <fullName evidence="3">histidine kinase</fullName>
        <ecNumber evidence="3">2.7.13.3</ecNumber>
    </recommendedName>
</protein>
<dbReference type="SUPFAM" id="SSF55874">
    <property type="entry name" value="ATPase domain of HSP90 chaperone/DNA topoisomerase II/histidine kinase"/>
    <property type="match status" value="1"/>
</dbReference>
<evidence type="ECO:0000256" key="6">
    <source>
        <dbReference type="ARBA" id="ARBA00023012"/>
    </source>
</evidence>
<dbReference type="SUPFAM" id="SSF55781">
    <property type="entry name" value="GAF domain-like"/>
    <property type="match status" value="2"/>
</dbReference>
<dbReference type="InterPro" id="IPR013655">
    <property type="entry name" value="PAS_fold_3"/>
</dbReference>
<evidence type="ECO:0000256" key="1">
    <source>
        <dbReference type="ARBA" id="ARBA00000085"/>
    </source>
</evidence>
<dbReference type="InterPro" id="IPR003594">
    <property type="entry name" value="HATPase_dom"/>
</dbReference>
<dbReference type="SMART" id="SM00387">
    <property type="entry name" value="HATPase_c"/>
    <property type="match status" value="1"/>
</dbReference>
<feature type="compositionally biased region" description="Basic and acidic residues" evidence="7">
    <location>
        <begin position="41"/>
        <end position="52"/>
    </location>
</feature>
<comment type="similarity">
    <text evidence="2">In the N-terminal section; belongs to the phytochrome family.</text>
</comment>
<organism evidence="11 12">
    <name type="scientific">Thermoleptolyngbya sichuanensis A183</name>
    <dbReference type="NCBI Taxonomy" id="2737172"/>
    <lineage>
        <taxon>Bacteria</taxon>
        <taxon>Bacillati</taxon>
        <taxon>Cyanobacteriota</taxon>
        <taxon>Cyanophyceae</taxon>
        <taxon>Oculatellales</taxon>
        <taxon>Oculatellaceae</taxon>
        <taxon>Thermoleptolyngbya</taxon>
        <taxon>Thermoleptolyngbya sichuanensis</taxon>
    </lineage>
</organism>
<dbReference type="InterPro" id="IPR003018">
    <property type="entry name" value="GAF"/>
</dbReference>
<proteinExistence type="inferred from homology"/>
<keyword evidence="12" id="KW-1185">Reference proteome</keyword>
<evidence type="ECO:0000256" key="5">
    <source>
        <dbReference type="ARBA" id="ARBA00022777"/>
    </source>
</evidence>
<dbReference type="InterPro" id="IPR000700">
    <property type="entry name" value="PAS-assoc_C"/>
</dbReference>
<dbReference type="Pfam" id="PF08447">
    <property type="entry name" value="PAS_3"/>
    <property type="match status" value="1"/>
</dbReference>
<dbReference type="InterPro" id="IPR036097">
    <property type="entry name" value="HisK_dim/P_sf"/>
</dbReference>
<keyword evidence="5" id="KW-0418">Kinase</keyword>
<sequence length="919" mass="102658">MSLKSRSKKTPPQSNSEEPQSGNAPLSERPAPASSCQSAENSERNCENRHSTGPESLSGGSHLSNSHARSHSSPAPPIDGSAASSSAIAQSLLKFDSLEISSLEASSLKASSLADFSDALLPFIQPLLTLISDLVYVYDRVAHRLMLINDDQIVAVLGDCLEGLQSPSIAALSARVHSEDWARVQTYLAQMLGESSDEHEVEFRLRQSNGEWRWLRSRDRLLSHTPDGLPWQRLGLLTDITHQKQTDSTAQPTSLVEQQMGLVSKQATHFARMLSQSLDLKDILNTAVDQVQQIFQADRVLIYRLFENGTGSIIVDALAEGCPTISGHPPPESIFPIADRSTSSAGWVYSLSSLETESLSEHSRSVLRRLGVRAMLVVPMMQQDRLWGWLVVHQCLGDRTWQKWEIDLITQLAGQLDLAIAQSELYQQVQRLNVDLERQIQARTAELRLASNFEATLKRITDKVRDSLDEDQILQTAVQELAIATEISCCNAALYDLEEGTSTVRYEYTTTVSPYQGRTADLAAFPEIYGPLLNGQSLQFCSLVPNPVRGRVSMLATPIMDDQGVLGDLWMINHAFYAFGEQDLRMAQQVANQCAIALRQARLFQAAQAQVRELEKLNQLKDDFLSTVSHELRTPMSNIKMAIQMLELILRQTGILDSTTEPEPNRVNRYFKILREESQREISLINDLLDLSRLDAGADALHLSSINLAGWLIPLLRPFEERTRNHQQSLQIRLDADSLPPLITDLAKLERVVTELLTNACKYTPAGGEIWVEVKRLEAGGQRQEEGEEGRGKNEERRGKNEEGRTKREERKRRLEAGGQGQENGVGWEDREEPPFQGLVIPKLQIRVINTGTEIPLVERDRIFEKFYRIPNNDPWKYGGTGLGLALVKKLVMCLQGTLELDCADGQVQFTVTLPLQPE</sequence>
<keyword evidence="5" id="KW-0808">Transferase</keyword>
<name>A0A6M8BE76_9CYAN</name>
<dbReference type="SMART" id="SM00065">
    <property type="entry name" value="GAF"/>
    <property type="match status" value="2"/>
</dbReference>
<feature type="region of interest" description="Disordered" evidence="7">
    <location>
        <begin position="781"/>
        <end position="832"/>
    </location>
</feature>
<dbReference type="Gene3D" id="3.30.565.10">
    <property type="entry name" value="Histidine kinase-like ATPase, C-terminal domain"/>
    <property type="match status" value="1"/>
</dbReference>
<dbReference type="EC" id="2.7.13.3" evidence="3"/>
<feature type="domain" description="Histidine kinase" evidence="9">
    <location>
        <begin position="627"/>
        <end position="918"/>
    </location>
</feature>
<dbReference type="SMART" id="SM00388">
    <property type="entry name" value="HisKA"/>
    <property type="match status" value="1"/>
</dbReference>
<dbReference type="PROSITE" id="PS50109">
    <property type="entry name" value="HIS_KIN"/>
    <property type="match status" value="1"/>
</dbReference>
<dbReference type="AlphaFoldDB" id="A0A6M8BE76"/>
<dbReference type="EMBL" id="CP053661">
    <property type="protein sequence ID" value="QKD84462.1"/>
    <property type="molecule type" value="Genomic_DNA"/>
</dbReference>
<feature type="compositionally biased region" description="Basic and acidic residues" evidence="7">
    <location>
        <begin position="781"/>
        <end position="816"/>
    </location>
</feature>
<feature type="domain" description="PAC" evidence="10">
    <location>
        <begin position="199"/>
        <end position="252"/>
    </location>
</feature>
<feature type="domain" description="Phytochrome chromophore attachment site" evidence="8">
    <location>
        <begin position="279"/>
        <end position="415"/>
    </location>
</feature>
<dbReference type="PROSITE" id="PS50113">
    <property type="entry name" value="PAC"/>
    <property type="match status" value="1"/>
</dbReference>
<dbReference type="CDD" id="cd00075">
    <property type="entry name" value="HATPase"/>
    <property type="match status" value="1"/>
</dbReference>
<evidence type="ECO:0000259" key="10">
    <source>
        <dbReference type="PROSITE" id="PS50113"/>
    </source>
</evidence>
<keyword evidence="4" id="KW-0597">Phosphoprotein</keyword>
<dbReference type="PROSITE" id="PS50046">
    <property type="entry name" value="PHYTOCHROME_2"/>
    <property type="match status" value="1"/>
</dbReference>
<comment type="catalytic activity">
    <reaction evidence="1">
        <text>ATP + protein L-histidine = ADP + protein N-phospho-L-histidine.</text>
        <dbReference type="EC" id="2.7.13.3"/>
    </reaction>
</comment>